<dbReference type="Proteomes" id="UP000031670">
    <property type="component" value="Unassembled WGS sequence"/>
</dbReference>
<organism evidence="3 4">
    <name type="scientific">Vibrio ishigakensis</name>
    <dbReference type="NCBI Taxonomy" id="1481914"/>
    <lineage>
        <taxon>Bacteria</taxon>
        <taxon>Pseudomonadati</taxon>
        <taxon>Pseudomonadota</taxon>
        <taxon>Gammaproteobacteria</taxon>
        <taxon>Vibrionales</taxon>
        <taxon>Vibrionaceae</taxon>
        <taxon>Vibrio</taxon>
    </lineage>
</organism>
<dbReference type="PANTHER" id="PTHR30461">
    <property type="entry name" value="DNA-INVERTASE FROM LAMBDOID PROPHAGE"/>
    <property type="match status" value="1"/>
</dbReference>
<evidence type="ECO:0000313" key="3">
    <source>
        <dbReference type="EMBL" id="GAM64393.1"/>
    </source>
</evidence>
<dbReference type="EMBL" id="BBSA01000012">
    <property type="protein sequence ID" value="GAM64393.1"/>
    <property type="molecule type" value="Genomic_DNA"/>
</dbReference>
<dbReference type="InterPro" id="IPR006119">
    <property type="entry name" value="Resolv_N"/>
</dbReference>
<dbReference type="InterPro" id="IPR036162">
    <property type="entry name" value="Resolvase-like_N_sf"/>
</dbReference>
<accession>A0A0B8PML2</accession>
<dbReference type="SUPFAM" id="SSF53041">
    <property type="entry name" value="Resolvase-like"/>
    <property type="match status" value="1"/>
</dbReference>
<comment type="caution">
    <text evidence="3">The sequence shown here is derived from an EMBL/GenBank/DDBJ whole genome shotgun (WGS) entry which is preliminary data.</text>
</comment>
<evidence type="ECO:0000256" key="1">
    <source>
        <dbReference type="ARBA" id="ARBA00009913"/>
    </source>
</evidence>
<proteinExistence type="inferred from homology"/>
<protein>
    <submittedName>
        <fullName evidence="3">Resolvase</fullName>
    </submittedName>
</protein>
<dbReference type="PANTHER" id="PTHR30461:SF26">
    <property type="entry name" value="RESOLVASE HOMOLOG YNEB"/>
    <property type="match status" value="1"/>
</dbReference>
<dbReference type="Pfam" id="PF00239">
    <property type="entry name" value="Resolvase"/>
    <property type="match status" value="1"/>
</dbReference>
<name>A0A0B8PML2_9VIBR</name>
<dbReference type="PROSITE" id="PS51736">
    <property type="entry name" value="RECOMBINASES_3"/>
    <property type="match status" value="1"/>
</dbReference>
<dbReference type="GO" id="GO:0003677">
    <property type="term" value="F:DNA binding"/>
    <property type="evidence" value="ECO:0007669"/>
    <property type="project" value="InterPro"/>
</dbReference>
<dbReference type="AlphaFoldDB" id="A0A0B8PML2"/>
<evidence type="ECO:0000259" key="2">
    <source>
        <dbReference type="PROSITE" id="PS51736"/>
    </source>
</evidence>
<reference evidence="3 4" key="1">
    <citation type="submission" date="2015-01" db="EMBL/GenBank/DDBJ databases">
        <title>Vibrio sp. C5 JCM 19232 whole genome shotgun sequence.</title>
        <authorList>
            <person name="Sawabe T."/>
            <person name="Meirelles P."/>
            <person name="Feng G."/>
            <person name="Sayaka M."/>
            <person name="Hattori M."/>
            <person name="Ohkuma M."/>
        </authorList>
    </citation>
    <scope>NUCLEOTIDE SEQUENCE [LARGE SCALE GENOMIC DNA]</scope>
    <source>
        <strain evidence="3 4">JCM19232</strain>
    </source>
</reference>
<dbReference type="SMART" id="SM00857">
    <property type="entry name" value="Resolvase"/>
    <property type="match status" value="1"/>
</dbReference>
<sequence length="184" mass="20607">MQHIYSRVSTAEQNVQQQTELLLKHYPEARVWEDKLSGKNMEREQFQLMQSHLRQGDTVICYDISRLGRNVVDVLKFCEAMTEQGVKVVVHTLGSVDVTSATGKMVLTTLASVAEMQRTEMLEKQAIGIERAKAEGKFKGKQVSEKTLQKVEAVDALVASGTSASKALTMIGLSRSTYYKHKQQ</sequence>
<comment type="similarity">
    <text evidence="1">Belongs to the site-specific recombinase resolvase family.</text>
</comment>
<dbReference type="CDD" id="cd03768">
    <property type="entry name" value="SR_ResInv"/>
    <property type="match status" value="1"/>
</dbReference>
<dbReference type="Gene3D" id="3.40.50.1390">
    <property type="entry name" value="Resolvase, N-terminal catalytic domain"/>
    <property type="match status" value="1"/>
</dbReference>
<evidence type="ECO:0000313" key="4">
    <source>
        <dbReference type="Proteomes" id="UP000031670"/>
    </source>
</evidence>
<gene>
    <name evidence="3" type="ORF">JCM19232_1063</name>
</gene>
<dbReference type="InterPro" id="IPR050639">
    <property type="entry name" value="SSR_resolvase"/>
</dbReference>
<dbReference type="GO" id="GO:0000150">
    <property type="term" value="F:DNA strand exchange activity"/>
    <property type="evidence" value="ECO:0007669"/>
    <property type="project" value="InterPro"/>
</dbReference>
<feature type="domain" description="Resolvase/invertase-type recombinase catalytic" evidence="2">
    <location>
        <begin position="1"/>
        <end position="136"/>
    </location>
</feature>
<reference evidence="3 4" key="2">
    <citation type="submission" date="2015-01" db="EMBL/GenBank/DDBJ databases">
        <authorList>
            <consortium name="NBRP consortium"/>
            <person name="Sawabe T."/>
            <person name="Meirelles P."/>
            <person name="Feng G."/>
            <person name="Sayaka M."/>
            <person name="Hattori M."/>
            <person name="Ohkuma M."/>
        </authorList>
    </citation>
    <scope>NUCLEOTIDE SEQUENCE [LARGE SCALE GENOMIC DNA]</scope>
    <source>
        <strain evidence="3 4">JCM19232</strain>
    </source>
</reference>